<feature type="transmembrane region" description="Helical" evidence="1">
    <location>
        <begin position="12"/>
        <end position="34"/>
    </location>
</feature>
<keyword evidence="1" id="KW-0472">Membrane</keyword>
<sequence length="105" mass="11990">MHISFNNKTQCIYNNVTFTAFYFLASIVTSRPLLSRFTDWLSIIPTDGVALCQPSLTFSQKYHVFPAIFRFTPPKKNDHKLFSTAESLLAAFAIDSHLSLYTLLH</sequence>
<comment type="caution">
    <text evidence="2">The sequence shown here is derived from an EMBL/GenBank/DDBJ whole genome shotgun (WGS) entry which is preliminary data.</text>
</comment>
<reference evidence="2" key="1">
    <citation type="submission" date="2020-08" db="EMBL/GenBank/DDBJ databases">
        <title>Multicomponent nature underlies the extraordinary mechanical properties of spider dragline silk.</title>
        <authorList>
            <person name="Kono N."/>
            <person name="Nakamura H."/>
            <person name="Mori M."/>
            <person name="Yoshida Y."/>
            <person name="Ohtoshi R."/>
            <person name="Malay A.D."/>
            <person name="Moran D.A.P."/>
            <person name="Tomita M."/>
            <person name="Numata K."/>
            <person name="Arakawa K."/>
        </authorList>
    </citation>
    <scope>NUCLEOTIDE SEQUENCE</scope>
</reference>
<dbReference type="AlphaFoldDB" id="A0A8X7CV50"/>
<keyword evidence="1" id="KW-0812">Transmembrane</keyword>
<gene>
    <name evidence="2" type="ORF">TNIN_56371</name>
</gene>
<name>A0A8X7CV50_9ARAC</name>
<evidence type="ECO:0000256" key="1">
    <source>
        <dbReference type="SAM" id="Phobius"/>
    </source>
</evidence>
<dbReference type="Proteomes" id="UP000886998">
    <property type="component" value="Unassembled WGS sequence"/>
</dbReference>
<proteinExistence type="predicted"/>
<evidence type="ECO:0000313" key="2">
    <source>
        <dbReference type="EMBL" id="GFY79987.1"/>
    </source>
</evidence>
<organism evidence="2 3">
    <name type="scientific">Trichonephila inaurata madagascariensis</name>
    <dbReference type="NCBI Taxonomy" id="2747483"/>
    <lineage>
        <taxon>Eukaryota</taxon>
        <taxon>Metazoa</taxon>
        <taxon>Ecdysozoa</taxon>
        <taxon>Arthropoda</taxon>
        <taxon>Chelicerata</taxon>
        <taxon>Arachnida</taxon>
        <taxon>Araneae</taxon>
        <taxon>Araneomorphae</taxon>
        <taxon>Entelegynae</taxon>
        <taxon>Araneoidea</taxon>
        <taxon>Nephilidae</taxon>
        <taxon>Trichonephila</taxon>
        <taxon>Trichonephila inaurata</taxon>
    </lineage>
</organism>
<keyword evidence="3" id="KW-1185">Reference proteome</keyword>
<accession>A0A8X7CV50</accession>
<dbReference type="EMBL" id="BMAV01023781">
    <property type="protein sequence ID" value="GFY79987.1"/>
    <property type="molecule type" value="Genomic_DNA"/>
</dbReference>
<evidence type="ECO:0000313" key="3">
    <source>
        <dbReference type="Proteomes" id="UP000886998"/>
    </source>
</evidence>
<protein>
    <submittedName>
        <fullName evidence="2">Uncharacterized protein</fullName>
    </submittedName>
</protein>
<keyword evidence="1" id="KW-1133">Transmembrane helix</keyword>